<keyword evidence="2" id="KW-1185">Reference proteome</keyword>
<dbReference type="EMBL" id="BMDO01000010">
    <property type="protein sequence ID" value="GGI52140.1"/>
    <property type="molecule type" value="Genomic_DNA"/>
</dbReference>
<sequence length="73" mass="8058">MEIHNIALEANMISSLLKTLPIINITGKCNNKARAPYNATVILPWPTNTAVKTLITPTKVIIYKYGLAGIIFF</sequence>
<reference evidence="1" key="2">
    <citation type="submission" date="2020-09" db="EMBL/GenBank/DDBJ databases">
        <authorList>
            <person name="Sun Q."/>
            <person name="Sedlacek I."/>
        </authorList>
    </citation>
    <scope>NUCLEOTIDE SEQUENCE</scope>
    <source>
        <strain evidence="1">CCM 8711</strain>
    </source>
</reference>
<protein>
    <submittedName>
        <fullName evidence="1">Uncharacterized protein</fullName>
    </submittedName>
</protein>
<reference evidence="1" key="1">
    <citation type="journal article" date="2014" name="Int. J. Syst. Evol. Microbiol.">
        <title>Complete genome sequence of Corynebacterium casei LMG S-19264T (=DSM 44701T), isolated from a smear-ripened cheese.</title>
        <authorList>
            <consortium name="US DOE Joint Genome Institute (JGI-PGF)"/>
            <person name="Walter F."/>
            <person name="Albersmeier A."/>
            <person name="Kalinowski J."/>
            <person name="Ruckert C."/>
        </authorList>
    </citation>
    <scope>NUCLEOTIDE SEQUENCE</scope>
    <source>
        <strain evidence="1">CCM 8711</strain>
    </source>
</reference>
<comment type="caution">
    <text evidence="1">The sequence shown here is derived from an EMBL/GenBank/DDBJ whole genome shotgun (WGS) entry which is preliminary data.</text>
</comment>
<name>A0A917JCW4_9SPHI</name>
<organism evidence="1 2">
    <name type="scientific">Mucilaginibacter galii</name>
    <dbReference type="NCBI Taxonomy" id="2005073"/>
    <lineage>
        <taxon>Bacteria</taxon>
        <taxon>Pseudomonadati</taxon>
        <taxon>Bacteroidota</taxon>
        <taxon>Sphingobacteriia</taxon>
        <taxon>Sphingobacteriales</taxon>
        <taxon>Sphingobacteriaceae</taxon>
        <taxon>Mucilaginibacter</taxon>
    </lineage>
</organism>
<evidence type="ECO:0000313" key="1">
    <source>
        <dbReference type="EMBL" id="GGI52140.1"/>
    </source>
</evidence>
<dbReference type="Proteomes" id="UP000662074">
    <property type="component" value="Unassembled WGS sequence"/>
</dbReference>
<gene>
    <name evidence="1" type="ORF">GCM10011425_33520</name>
</gene>
<dbReference type="AlphaFoldDB" id="A0A917JCW4"/>
<accession>A0A917JCW4</accession>
<evidence type="ECO:0000313" key="2">
    <source>
        <dbReference type="Proteomes" id="UP000662074"/>
    </source>
</evidence>
<proteinExistence type="predicted"/>